<organism evidence="1 2">
    <name type="scientific">Mythimna loreyi</name>
    <dbReference type="NCBI Taxonomy" id="667449"/>
    <lineage>
        <taxon>Eukaryota</taxon>
        <taxon>Metazoa</taxon>
        <taxon>Ecdysozoa</taxon>
        <taxon>Arthropoda</taxon>
        <taxon>Hexapoda</taxon>
        <taxon>Insecta</taxon>
        <taxon>Pterygota</taxon>
        <taxon>Neoptera</taxon>
        <taxon>Endopterygota</taxon>
        <taxon>Lepidoptera</taxon>
        <taxon>Glossata</taxon>
        <taxon>Ditrysia</taxon>
        <taxon>Noctuoidea</taxon>
        <taxon>Noctuidae</taxon>
        <taxon>Noctuinae</taxon>
        <taxon>Hadenini</taxon>
        <taxon>Mythimna</taxon>
    </lineage>
</organism>
<comment type="caution">
    <text evidence="1">The sequence shown here is derived from an EMBL/GenBank/DDBJ whole genome shotgun (WGS) entry which is preliminary data.</text>
</comment>
<gene>
    <name evidence="1" type="ORF">PYW08_008882</name>
</gene>
<evidence type="ECO:0000313" key="1">
    <source>
        <dbReference type="EMBL" id="KAJ8711928.1"/>
    </source>
</evidence>
<protein>
    <submittedName>
        <fullName evidence="1">Uncharacterized protein</fullName>
    </submittedName>
</protein>
<sequence>MEIYRHPAAIEGRNNNILIRCRIHSRHVTTKIYYTYTMFDESVNGINAITEYYCSCYHGKRTLGSCAHIISVVYYLGWARHRDHFDHPALGMDYVLRDIEIQ</sequence>
<proteinExistence type="predicted"/>
<evidence type="ECO:0000313" key="2">
    <source>
        <dbReference type="Proteomes" id="UP001231649"/>
    </source>
</evidence>
<keyword evidence="2" id="KW-1185">Reference proteome</keyword>
<dbReference type="EMBL" id="CM056798">
    <property type="protein sequence ID" value="KAJ8711928.1"/>
    <property type="molecule type" value="Genomic_DNA"/>
</dbReference>
<name>A0ACC2QA98_9NEOP</name>
<reference evidence="1" key="1">
    <citation type="submission" date="2023-03" db="EMBL/GenBank/DDBJ databases">
        <title>Chromosome-level genomes of two armyworms, Mythimna separata and Mythimna loreyi, provide insights into the biosynthesis and reception of sex pheromones.</title>
        <authorList>
            <person name="Zhao H."/>
        </authorList>
    </citation>
    <scope>NUCLEOTIDE SEQUENCE</scope>
    <source>
        <strain evidence="1">BeijingLab</strain>
    </source>
</reference>
<dbReference type="Proteomes" id="UP001231649">
    <property type="component" value="Chromosome 22"/>
</dbReference>
<accession>A0ACC2QA98</accession>